<dbReference type="InterPro" id="IPR036282">
    <property type="entry name" value="Glutathione-S-Trfase_C_sf"/>
</dbReference>
<reference evidence="4" key="1">
    <citation type="submission" date="2022-10" db="EMBL/GenBank/DDBJ databases">
        <title>Culturing micro-colonial fungi from biological soil crusts in the Mojave desert and describing Neophaeococcomyces mojavensis, and introducing the new genera and species Taxawa tesnikishii.</title>
        <authorList>
            <person name="Kurbessoian T."/>
            <person name="Stajich J.E."/>
        </authorList>
    </citation>
    <scope>NUCLEOTIDE SEQUENCE</scope>
    <source>
        <strain evidence="4">TK_1</strain>
    </source>
</reference>
<dbReference type="InterPro" id="IPR040079">
    <property type="entry name" value="Glutathione_S-Trfase"/>
</dbReference>
<dbReference type="CDD" id="cd03181">
    <property type="entry name" value="GST_C_EF1Bgamma_like"/>
    <property type="match status" value="1"/>
</dbReference>
<comment type="similarity">
    <text evidence="1">Belongs to the GST superfamily.</text>
</comment>
<evidence type="ECO:0000313" key="5">
    <source>
        <dbReference type="Proteomes" id="UP001172684"/>
    </source>
</evidence>
<dbReference type="PANTHER" id="PTHR43986:SF10">
    <property type="entry name" value="ELONGATION FACTOR EEF-1B GAMMA SUBUNIT, PUTATIVE (AFU_ORTHOLOGUE AFUA_1G17120)-RELATED"/>
    <property type="match status" value="1"/>
</dbReference>
<name>A0ABQ9NYL9_9PEZI</name>
<feature type="domain" description="GST N-terminal" evidence="2">
    <location>
        <begin position="377"/>
        <end position="442"/>
    </location>
</feature>
<dbReference type="InterPro" id="IPR010987">
    <property type="entry name" value="Glutathione-S-Trfase_C-like"/>
</dbReference>
<dbReference type="InterPro" id="IPR036249">
    <property type="entry name" value="Thioredoxin-like_sf"/>
</dbReference>
<dbReference type="Proteomes" id="UP001172684">
    <property type="component" value="Unassembled WGS sequence"/>
</dbReference>
<organism evidence="4 5">
    <name type="scientific">Coniosporium apollinis</name>
    <dbReference type="NCBI Taxonomy" id="61459"/>
    <lineage>
        <taxon>Eukaryota</taxon>
        <taxon>Fungi</taxon>
        <taxon>Dikarya</taxon>
        <taxon>Ascomycota</taxon>
        <taxon>Pezizomycotina</taxon>
        <taxon>Dothideomycetes</taxon>
        <taxon>Dothideomycetes incertae sedis</taxon>
        <taxon>Coniosporium</taxon>
    </lineage>
</organism>
<gene>
    <name evidence="4" type="ORF">H2201_003582</name>
</gene>
<dbReference type="EMBL" id="JAPDRL010000020">
    <property type="protein sequence ID" value="KAJ9666394.1"/>
    <property type="molecule type" value="Genomic_DNA"/>
</dbReference>
<dbReference type="InterPro" id="IPR050802">
    <property type="entry name" value="EF-GSTs"/>
</dbReference>
<dbReference type="Pfam" id="PF02798">
    <property type="entry name" value="GST_N"/>
    <property type="match status" value="1"/>
</dbReference>
<dbReference type="Pfam" id="PF23749">
    <property type="entry name" value="DUF7165"/>
    <property type="match status" value="1"/>
</dbReference>
<dbReference type="Gene3D" id="3.40.30.10">
    <property type="entry name" value="Glutaredoxin"/>
    <property type="match status" value="1"/>
</dbReference>
<comment type="caution">
    <text evidence="4">The sequence shown here is derived from an EMBL/GenBank/DDBJ whole genome shotgun (WGS) entry which is preliminary data.</text>
</comment>
<evidence type="ECO:0000313" key="4">
    <source>
        <dbReference type="EMBL" id="KAJ9666394.1"/>
    </source>
</evidence>
<keyword evidence="5" id="KW-1185">Reference proteome</keyword>
<dbReference type="SFLD" id="SFLDG00358">
    <property type="entry name" value="Main_(cytGST)"/>
    <property type="match status" value="1"/>
</dbReference>
<dbReference type="SUPFAM" id="SSF47616">
    <property type="entry name" value="GST C-terminal domain-like"/>
    <property type="match status" value="1"/>
</dbReference>
<evidence type="ECO:0000256" key="1">
    <source>
        <dbReference type="ARBA" id="ARBA00007409"/>
    </source>
</evidence>
<proteinExistence type="inferred from homology"/>
<accession>A0ABQ9NYL9</accession>
<dbReference type="InterPro" id="IPR004046">
    <property type="entry name" value="GST_C"/>
</dbReference>
<feature type="domain" description="GST C-terminal" evidence="3">
    <location>
        <begin position="448"/>
        <end position="577"/>
    </location>
</feature>
<evidence type="ECO:0000259" key="3">
    <source>
        <dbReference type="PROSITE" id="PS50405"/>
    </source>
</evidence>
<evidence type="ECO:0000259" key="2">
    <source>
        <dbReference type="PROSITE" id="PS50404"/>
    </source>
</evidence>
<dbReference type="PROSITE" id="PS50405">
    <property type="entry name" value="GST_CTER"/>
    <property type="match status" value="1"/>
</dbReference>
<protein>
    <recommendedName>
        <fullName evidence="6">Elongation factor 1-gamma</fullName>
    </recommendedName>
</protein>
<dbReference type="Pfam" id="PF00043">
    <property type="entry name" value="GST_C"/>
    <property type="match status" value="1"/>
</dbReference>
<dbReference type="Gene3D" id="1.20.1050.10">
    <property type="match status" value="1"/>
</dbReference>
<dbReference type="InterPro" id="IPR055589">
    <property type="entry name" value="DUF7165"/>
</dbReference>
<sequence>MAMTPDGLILATGSGNAIEIASLAPGARESSKRQIFCEPMDFLSFSDDGRTLLATSSASRQRGSTVFSVTSAFGGPMTEDGMPIVLDVDQAWTTQILFPEKAPKAQQAVLLLDQPTGAVDRLFAFDSVNHSYGVYELANGTFSATRRILVEGPDNASEASAPPETKKCRVEDVPPAISSQKRYTAAAVVSDGTTEILVHRLRMYCGDDRSGHQRSEEQMEAPLSSHPLARIALFEGVRSGGICGLRWSMSSTLFNDACERLIAIGLARKASFLDDTSGGSTASRGRIFLLDFGVFGALGVPECLHDSETQTESIVIDLDTISVTENLPGQELAFEDEVNLGPPGILTEQPQLLVVATAAFQALEMQKEAGTETAPTLAAANINGLEITIYPDFVYGETTQTPDFRSKFPMGKVPALETPDGFCLSESSAIAAFVAESGPKSHQLLGSEPKERALIQQWTFFAETEVLPNLISIITPMLGHIPYSERAVKIKTANLERALKVAEAHLKGRKWLVNDAHLSLADLSLASGLYWGFQYFVDREMRKGYPEITAWYLRLLGEEEVREALGEPEMVDVRGPPCPE</sequence>
<dbReference type="SUPFAM" id="SSF52833">
    <property type="entry name" value="Thioredoxin-like"/>
    <property type="match status" value="1"/>
</dbReference>
<evidence type="ECO:0008006" key="6">
    <source>
        <dbReference type="Google" id="ProtNLM"/>
    </source>
</evidence>
<dbReference type="PROSITE" id="PS50404">
    <property type="entry name" value="GST_NTER"/>
    <property type="match status" value="1"/>
</dbReference>
<dbReference type="CDD" id="cd03044">
    <property type="entry name" value="GST_N_EF1Bgamma"/>
    <property type="match status" value="1"/>
</dbReference>
<dbReference type="InterPro" id="IPR004045">
    <property type="entry name" value="Glutathione_S-Trfase_N"/>
</dbReference>
<dbReference type="SFLD" id="SFLDS00019">
    <property type="entry name" value="Glutathione_Transferase_(cytos"/>
    <property type="match status" value="1"/>
</dbReference>
<dbReference type="PANTHER" id="PTHR43986">
    <property type="entry name" value="ELONGATION FACTOR 1-GAMMA"/>
    <property type="match status" value="1"/>
</dbReference>